<keyword evidence="5" id="KW-1185">Reference proteome</keyword>
<feature type="chain" id="PRO_5041915862" description="Bifunctional inhibitor/plant lipid transfer protein/seed storage helical domain-containing protein" evidence="3">
    <location>
        <begin position="32"/>
        <end position="114"/>
    </location>
</feature>
<name>A0AAD8LJD7_TARER</name>
<dbReference type="Gene3D" id="1.10.110.10">
    <property type="entry name" value="Plant lipid-transfer and hydrophobic proteins"/>
    <property type="match status" value="1"/>
</dbReference>
<dbReference type="GO" id="GO:0006869">
    <property type="term" value="P:lipid transport"/>
    <property type="evidence" value="ECO:0007669"/>
    <property type="project" value="InterPro"/>
</dbReference>
<accession>A0AAD8LJD7</accession>
<evidence type="ECO:0000256" key="1">
    <source>
        <dbReference type="ARBA" id="ARBA00022448"/>
    </source>
</evidence>
<dbReference type="PANTHER" id="PTHR33214">
    <property type="entry name" value="BIFUNCTIONAL INHIBITOR/LIPID-TRANSFER PROTEIN/SEED STORAGE 2S ALBUMIN SUPERFAMILY PROTEIN"/>
    <property type="match status" value="1"/>
</dbReference>
<dbReference type="GO" id="GO:0008289">
    <property type="term" value="F:lipid binding"/>
    <property type="evidence" value="ECO:0007669"/>
    <property type="project" value="UniProtKB-KW"/>
</dbReference>
<sequence length="114" mass="12492">MASPKTSNISKMKRLLALIALPLLVVILVVGATHSEAVDEAVPCDPRQLMPCLGSIMHGTPPPPLCCKKLKLQKPCMCGYIKNPQFRKYVKSPNAKKVSKICHVTMPKCKPKTL</sequence>
<keyword evidence="3" id="KW-0732">Signal</keyword>
<evidence type="ECO:0000313" key="5">
    <source>
        <dbReference type="Proteomes" id="UP001229421"/>
    </source>
</evidence>
<dbReference type="EMBL" id="JAUHHV010000001">
    <property type="protein sequence ID" value="KAK1440618.1"/>
    <property type="molecule type" value="Genomic_DNA"/>
</dbReference>
<evidence type="ECO:0000256" key="2">
    <source>
        <dbReference type="ARBA" id="ARBA00023121"/>
    </source>
</evidence>
<dbReference type="PANTHER" id="PTHR33214:SF51">
    <property type="entry name" value="BIFUNCTIONAL INHIBITOR_PLANT LIPID TRANSFER PROTEIN_SEED STORAGE HELICAL DOMAIN-CONTAINING PROTEIN"/>
    <property type="match status" value="1"/>
</dbReference>
<dbReference type="Proteomes" id="UP001229421">
    <property type="component" value="Unassembled WGS sequence"/>
</dbReference>
<dbReference type="InterPro" id="IPR036312">
    <property type="entry name" value="Bifun_inhib/LTP/seed_sf"/>
</dbReference>
<dbReference type="AlphaFoldDB" id="A0AAD8LJD7"/>
<proteinExistence type="predicted"/>
<reference evidence="4" key="1">
    <citation type="journal article" date="2023" name="bioRxiv">
        <title>Improved chromosome-level genome assembly for marigold (Tagetes erecta).</title>
        <authorList>
            <person name="Jiang F."/>
            <person name="Yuan L."/>
            <person name="Wang S."/>
            <person name="Wang H."/>
            <person name="Xu D."/>
            <person name="Wang A."/>
            <person name="Fan W."/>
        </authorList>
    </citation>
    <scope>NUCLEOTIDE SEQUENCE</scope>
    <source>
        <strain evidence="4">WSJ</strain>
        <tissue evidence="4">Leaf</tissue>
    </source>
</reference>
<dbReference type="SUPFAM" id="SSF47699">
    <property type="entry name" value="Bifunctional inhibitor/lipid-transfer protein/seed storage 2S albumin"/>
    <property type="match status" value="1"/>
</dbReference>
<keyword evidence="2" id="KW-0446">Lipid-binding</keyword>
<feature type="signal peptide" evidence="3">
    <location>
        <begin position="1"/>
        <end position="31"/>
    </location>
</feature>
<comment type="caution">
    <text evidence="4">The sequence shown here is derived from an EMBL/GenBank/DDBJ whole genome shotgun (WGS) entry which is preliminary data.</text>
</comment>
<dbReference type="CDD" id="cd01959">
    <property type="entry name" value="nsLTP2"/>
    <property type="match status" value="1"/>
</dbReference>
<gene>
    <name evidence="4" type="ORF">QVD17_06447</name>
</gene>
<evidence type="ECO:0000256" key="3">
    <source>
        <dbReference type="SAM" id="SignalP"/>
    </source>
</evidence>
<evidence type="ECO:0000313" key="4">
    <source>
        <dbReference type="EMBL" id="KAK1440618.1"/>
    </source>
</evidence>
<keyword evidence="1" id="KW-0813">Transport</keyword>
<protein>
    <recommendedName>
        <fullName evidence="6">Bifunctional inhibitor/plant lipid transfer protein/seed storage helical domain-containing protein</fullName>
    </recommendedName>
</protein>
<dbReference type="InterPro" id="IPR033872">
    <property type="entry name" value="nsLTP2"/>
</dbReference>
<organism evidence="4 5">
    <name type="scientific">Tagetes erecta</name>
    <name type="common">African marigold</name>
    <dbReference type="NCBI Taxonomy" id="13708"/>
    <lineage>
        <taxon>Eukaryota</taxon>
        <taxon>Viridiplantae</taxon>
        <taxon>Streptophyta</taxon>
        <taxon>Embryophyta</taxon>
        <taxon>Tracheophyta</taxon>
        <taxon>Spermatophyta</taxon>
        <taxon>Magnoliopsida</taxon>
        <taxon>eudicotyledons</taxon>
        <taxon>Gunneridae</taxon>
        <taxon>Pentapetalae</taxon>
        <taxon>asterids</taxon>
        <taxon>campanulids</taxon>
        <taxon>Asterales</taxon>
        <taxon>Asteraceae</taxon>
        <taxon>Asteroideae</taxon>
        <taxon>Heliantheae alliance</taxon>
        <taxon>Tageteae</taxon>
        <taxon>Tagetes</taxon>
    </lineage>
</organism>
<evidence type="ECO:0008006" key="6">
    <source>
        <dbReference type="Google" id="ProtNLM"/>
    </source>
</evidence>